<sequence>MNRRGIPGNRGADHFGFTVPDLREAVEFFEDIIGAEVVYEIGPFESEDNWMKEHLDVDPRTVIPKAAMVRCGNGSNFEIFEFRAPDQEKRMPKNSDWGGRHIALYVDDMEKAVEYLKSRGVEILGEPTLMTEGANAGMTWVYFMSPWGMYFELVSYEDGMSYEKETKKRAFTPER</sequence>
<dbReference type="GO" id="GO:0046872">
    <property type="term" value="F:metal ion binding"/>
    <property type="evidence" value="ECO:0007669"/>
    <property type="project" value="UniProtKB-KW"/>
</dbReference>
<dbReference type="SUPFAM" id="SSF54593">
    <property type="entry name" value="Glyoxalase/Bleomycin resistance protein/Dihydroxybiphenyl dioxygenase"/>
    <property type="match status" value="1"/>
</dbReference>
<dbReference type="GO" id="GO:0046491">
    <property type="term" value="P:L-methylmalonyl-CoA metabolic process"/>
    <property type="evidence" value="ECO:0007669"/>
    <property type="project" value="TreeGrafter"/>
</dbReference>
<accession>A0A9W6LKS4</accession>
<evidence type="ECO:0000256" key="1">
    <source>
        <dbReference type="ARBA" id="ARBA00022723"/>
    </source>
</evidence>
<proteinExistence type="predicted"/>
<dbReference type="GO" id="GO:0004493">
    <property type="term" value="F:methylmalonyl-CoA epimerase activity"/>
    <property type="evidence" value="ECO:0007669"/>
    <property type="project" value="TreeGrafter"/>
</dbReference>
<dbReference type="AlphaFoldDB" id="A0A9W6LKS4"/>
<keyword evidence="1" id="KW-0479">Metal-binding</keyword>
<keyword evidence="4" id="KW-1185">Reference proteome</keyword>
<dbReference type="InterPro" id="IPR051785">
    <property type="entry name" value="MMCE/EMCE_epimerase"/>
</dbReference>
<evidence type="ECO:0000259" key="2">
    <source>
        <dbReference type="PROSITE" id="PS51819"/>
    </source>
</evidence>
<dbReference type="InterPro" id="IPR029068">
    <property type="entry name" value="Glyas_Bleomycin-R_OHBP_Dase"/>
</dbReference>
<evidence type="ECO:0000313" key="4">
    <source>
        <dbReference type="Proteomes" id="UP001144471"/>
    </source>
</evidence>
<reference evidence="3" key="1">
    <citation type="submission" date="2022-12" db="EMBL/GenBank/DDBJ databases">
        <title>Reference genome sequencing for broad-spectrum identification of bacterial and archaeal isolates by mass spectrometry.</title>
        <authorList>
            <person name="Sekiguchi Y."/>
            <person name="Tourlousse D.M."/>
        </authorList>
    </citation>
    <scope>NUCLEOTIDE SEQUENCE</scope>
    <source>
        <strain evidence="3">10succ1</strain>
    </source>
</reference>
<dbReference type="RefSeq" id="WP_281832251.1">
    <property type="nucleotide sequence ID" value="NZ_BSDY01000001.1"/>
</dbReference>
<dbReference type="Proteomes" id="UP001144471">
    <property type="component" value="Unassembled WGS sequence"/>
</dbReference>
<dbReference type="PROSITE" id="PS51819">
    <property type="entry name" value="VOC"/>
    <property type="match status" value="1"/>
</dbReference>
<gene>
    <name evidence="3" type="ORF">PM10SUCC1_00710</name>
</gene>
<dbReference type="InterPro" id="IPR004360">
    <property type="entry name" value="Glyas_Fos-R_dOase_dom"/>
</dbReference>
<dbReference type="Gene3D" id="3.10.180.10">
    <property type="entry name" value="2,3-Dihydroxybiphenyl 1,2-Dioxygenase, domain 1"/>
    <property type="match status" value="1"/>
</dbReference>
<dbReference type="InterPro" id="IPR037523">
    <property type="entry name" value="VOC_core"/>
</dbReference>
<comment type="caution">
    <text evidence="3">The sequence shown here is derived from an EMBL/GenBank/DDBJ whole genome shotgun (WGS) entry which is preliminary data.</text>
</comment>
<organism evidence="3 4">
    <name type="scientific">Propionigenium maris DSM 9537</name>
    <dbReference type="NCBI Taxonomy" id="1123000"/>
    <lineage>
        <taxon>Bacteria</taxon>
        <taxon>Fusobacteriati</taxon>
        <taxon>Fusobacteriota</taxon>
        <taxon>Fusobacteriia</taxon>
        <taxon>Fusobacteriales</taxon>
        <taxon>Fusobacteriaceae</taxon>
        <taxon>Propionigenium</taxon>
    </lineage>
</organism>
<name>A0A9W6LKS4_9FUSO</name>
<dbReference type="PANTHER" id="PTHR43048">
    <property type="entry name" value="METHYLMALONYL-COA EPIMERASE"/>
    <property type="match status" value="1"/>
</dbReference>
<protein>
    <submittedName>
        <fullName evidence="3">Glyoxalase</fullName>
    </submittedName>
</protein>
<dbReference type="Pfam" id="PF00903">
    <property type="entry name" value="Glyoxalase"/>
    <property type="match status" value="1"/>
</dbReference>
<dbReference type="EMBL" id="BSDY01000001">
    <property type="protein sequence ID" value="GLI54556.1"/>
    <property type="molecule type" value="Genomic_DNA"/>
</dbReference>
<dbReference type="PANTHER" id="PTHR43048:SF6">
    <property type="entry name" value="BLR8189 PROTEIN"/>
    <property type="match status" value="1"/>
</dbReference>
<feature type="domain" description="VOC" evidence="2">
    <location>
        <begin position="11"/>
        <end position="156"/>
    </location>
</feature>
<evidence type="ECO:0000313" key="3">
    <source>
        <dbReference type="EMBL" id="GLI54556.1"/>
    </source>
</evidence>